<dbReference type="Proteomes" id="UP000075902">
    <property type="component" value="Unassembled WGS sequence"/>
</dbReference>
<evidence type="ECO:0008006" key="17">
    <source>
        <dbReference type="Google" id="ProtNLM"/>
    </source>
</evidence>
<proteinExistence type="inferred from homology"/>
<dbReference type="FunFam" id="3.30.1330.20:FF:000002">
    <property type="entry name" value="Tubulin beta chain"/>
    <property type="match status" value="1"/>
</dbReference>
<feature type="compositionally biased region" description="Acidic residues" evidence="12">
    <location>
        <begin position="1178"/>
        <end position="1194"/>
    </location>
</feature>
<dbReference type="GO" id="GO:0005874">
    <property type="term" value="C:microtubule"/>
    <property type="evidence" value="ECO:0007669"/>
    <property type="project" value="UniProtKB-KW"/>
</dbReference>
<dbReference type="Pfam" id="PF00091">
    <property type="entry name" value="Tubulin"/>
    <property type="match status" value="1"/>
</dbReference>
<dbReference type="VEuPathDB" id="VectorBase:AMEC015947"/>
<comment type="similarity">
    <text evidence="3">Belongs to the tubulin family.</text>
</comment>
<dbReference type="GO" id="GO:0003924">
    <property type="term" value="F:GTPase activity"/>
    <property type="evidence" value="ECO:0007669"/>
    <property type="project" value="InterPro"/>
</dbReference>
<evidence type="ECO:0000256" key="2">
    <source>
        <dbReference type="ARBA" id="ARBA00004245"/>
    </source>
</evidence>
<dbReference type="AlphaFoldDB" id="A0A182U8P2"/>
<reference evidence="16" key="1">
    <citation type="submission" date="2014-01" db="EMBL/GenBank/DDBJ databases">
        <title>The Genome Sequence of Anopheles melas CM1001059_A (V2).</title>
        <authorList>
            <consortium name="The Broad Institute Genomics Platform"/>
            <person name="Neafsey D.E."/>
            <person name="Besansky N."/>
            <person name="Howell P."/>
            <person name="Walton C."/>
            <person name="Young S.K."/>
            <person name="Zeng Q."/>
            <person name="Gargeya S."/>
            <person name="Fitzgerald M."/>
            <person name="Haas B."/>
            <person name="Abouelleil A."/>
            <person name="Allen A.W."/>
            <person name="Alvarado L."/>
            <person name="Arachchi H.M."/>
            <person name="Berlin A.M."/>
            <person name="Chapman S.B."/>
            <person name="Gainer-Dewar J."/>
            <person name="Goldberg J."/>
            <person name="Griggs A."/>
            <person name="Gujja S."/>
            <person name="Hansen M."/>
            <person name="Howarth C."/>
            <person name="Imamovic A."/>
            <person name="Ireland A."/>
            <person name="Larimer J."/>
            <person name="McCowan C."/>
            <person name="Murphy C."/>
            <person name="Pearson M."/>
            <person name="Poon T.W."/>
            <person name="Priest M."/>
            <person name="Roberts A."/>
            <person name="Saif S."/>
            <person name="Shea T."/>
            <person name="Sisk P."/>
            <person name="Sykes S."/>
            <person name="Wortman J."/>
            <person name="Nusbaum C."/>
            <person name="Birren B."/>
        </authorList>
    </citation>
    <scope>NUCLEOTIDE SEQUENCE [LARGE SCALE GENOMIC DNA]</scope>
    <source>
        <strain evidence="16">CM1001059</strain>
    </source>
</reference>
<protein>
    <recommendedName>
        <fullName evidence="17">Tubulin beta chain</fullName>
    </recommendedName>
</protein>
<dbReference type="SUPFAM" id="SSF52490">
    <property type="entry name" value="Tubulin nucleotide-binding domain-like"/>
    <property type="match status" value="1"/>
</dbReference>
<name>A0A182U8P2_9DIPT</name>
<dbReference type="SMART" id="SM00864">
    <property type="entry name" value="Tubulin"/>
    <property type="match status" value="1"/>
</dbReference>
<dbReference type="SUPFAM" id="SSF48371">
    <property type="entry name" value="ARM repeat"/>
    <property type="match status" value="1"/>
</dbReference>
<evidence type="ECO:0000256" key="10">
    <source>
        <dbReference type="ARBA" id="ARBA00023212"/>
    </source>
</evidence>
<keyword evidence="7" id="KW-0547">Nucleotide-binding</keyword>
<organism evidence="15 16">
    <name type="scientific">Anopheles melas</name>
    <dbReference type="NCBI Taxonomy" id="34690"/>
    <lineage>
        <taxon>Eukaryota</taxon>
        <taxon>Metazoa</taxon>
        <taxon>Ecdysozoa</taxon>
        <taxon>Arthropoda</taxon>
        <taxon>Hexapoda</taxon>
        <taxon>Insecta</taxon>
        <taxon>Pterygota</taxon>
        <taxon>Neoptera</taxon>
        <taxon>Endopterygota</taxon>
        <taxon>Diptera</taxon>
        <taxon>Nematocera</taxon>
        <taxon>Culicoidea</taxon>
        <taxon>Culicidae</taxon>
        <taxon>Anophelinae</taxon>
        <taxon>Anopheles</taxon>
    </lineage>
</organism>
<dbReference type="PRINTS" id="PR01163">
    <property type="entry name" value="BETATUBULIN"/>
</dbReference>
<dbReference type="InterPro" id="IPR037103">
    <property type="entry name" value="Tubulin/FtsZ-like_C"/>
</dbReference>
<evidence type="ECO:0000259" key="13">
    <source>
        <dbReference type="SMART" id="SM00864"/>
    </source>
</evidence>
<accession>A0A182U8P2</accession>
<dbReference type="InterPro" id="IPR000217">
    <property type="entry name" value="Tubulin"/>
</dbReference>
<feature type="domain" description="Tubulin/FtsZ GTPase" evidence="13">
    <location>
        <begin position="796"/>
        <end position="993"/>
    </location>
</feature>
<dbReference type="Gene3D" id="3.30.1330.20">
    <property type="entry name" value="Tubulin/FtsZ, C-terminal domain"/>
    <property type="match status" value="1"/>
</dbReference>
<comment type="function">
    <text evidence="11">Tubulin is the major constituent of microtubules, a cylinder consisting of laterally associated linear protofilaments composed of alpha- and beta-tubulin heterodimers. Microtubules grow by the addition of GTP-tubulin dimers to the microtubule end, where a stabilizing cap forms. Below the cap, tubulin dimers are in GDP-bound state, owing to GTPase activity of alpha-tubulin.</text>
</comment>
<dbReference type="GO" id="GO:0005200">
    <property type="term" value="F:structural constituent of cytoskeleton"/>
    <property type="evidence" value="ECO:0007669"/>
    <property type="project" value="InterPro"/>
</dbReference>
<feature type="region of interest" description="Disordered" evidence="12">
    <location>
        <begin position="1169"/>
        <end position="1194"/>
    </location>
</feature>
<dbReference type="InterPro" id="IPR002453">
    <property type="entry name" value="Beta_tubulin"/>
</dbReference>
<evidence type="ECO:0000256" key="4">
    <source>
        <dbReference type="ARBA" id="ARBA00022490"/>
    </source>
</evidence>
<dbReference type="EnsemblMetazoa" id="AMEC015947-RA">
    <property type="protein sequence ID" value="AMEC015947-PA"/>
    <property type="gene ID" value="AMEC015947"/>
</dbReference>
<dbReference type="GO" id="GO:0007017">
    <property type="term" value="P:microtubule-based process"/>
    <property type="evidence" value="ECO:0007669"/>
    <property type="project" value="InterPro"/>
</dbReference>
<evidence type="ECO:0000256" key="1">
    <source>
        <dbReference type="ARBA" id="ARBA00001946"/>
    </source>
</evidence>
<dbReference type="InterPro" id="IPR008280">
    <property type="entry name" value="Tub_FtsZ_C"/>
</dbReference>
<dbReference type="InterPro" id="IPR036525">
    <property type="entry name" value="Tubulin/FtsZ_GTPase_sf"/>
</dbReference>
<keyword evidence="10" id="KW-0206">Cytoskeleton</keyword>
<dbReference type="STRING" id="34690.A0A182U8P2"/>
<keyword evidence="9" id="KW-0342">GTP-binding</keyword>
<dbReference type="PROSITE" id="PS00227">
    <property type="entry name" value="TUBULIN"/>
    <property type="match status" value="1"/>
</dbReference>
<dbReference type="Pfam" id="PF03953">
    <property type="entry name" value="Tubulin_C"/>
    <property type="match status" value="1"/>
</dbReference>
<keyword evidence="4" id="KW-0963">Cytoplasm</keyword>
<comment type="cofactor">
    <cofactor evidence="1">
        <name>Mg(2+)</name>
        <dbReference type="ChEBI" id="CHEBI:18420"/>
    </cofactor>
</comment>
<sequence>MEDGLFNALCCKVKNGKTIYHSWRELFQEEKDEGTMLVLQLFIDMTGFGYTVADIDLALLMEDDPHPLEHKITTSPQDFFQNGTFVANFSKFWQHALVHQWKELLSGNDWFNKCVMLVMLLCRSKTDECAMVGSFICADLVPHLCAARHNLLNVMERAASWQGNQRKSSLKKKEYYIDQVCQALSTEIGNGFKYAKLSGLLMEKLCEAFVTYPDLLILTHGQLELLGAGLRWKQRQSVQLALKCMKQLMSDSFSSDINNAAGTFILKMENQLTRIMDSYKSSESAILHLFLEALSTVGNIPLCEETAEKIIHKMFNPDEAVVNAAIDLHGIYHAAIHPSAEVETNALIAILDVYERYAYPLASFEAVIKKLWIKGFFRKLDELFQMLLDAMDTPANAGFIASCIAHTISYCHRLLMEDIRMKISPSSDNVNWSFMRKRMQSFVSNYPKCLNAASRTPNIYNLLLNCMSPANNELYRFAEVDCEAYHEEVLFNILSKVALDECSYPVLFQTLTTIYSFDTIAHISEDVWNELTEKYYTFFFHTRSRLRSYNLGIDKKLMESYSNAITRLCVLIEINNTSEHVFTLAEYLANDLRLLPKMNLSDESIGIFYRLYKNALYAVVQCCLAALPSDNPTAGIKYDQLGKRVQAFMGVLVEQLDGGQQSPFAVSSHVANALCNMLILTQETTEPSQQTGSIKQHMMYRVEPEVLAKLSAYIEQHVFGGSVESALKEQHSCVPKSAKYQTALQFSKMREIVHLQTGQCGNQIGAKFWEVISNEHGIDATGAFQGDCGDLQLERINVYYNEASGGKYVPRAILVDLEPGTMDSVRSGPYGQLFRPDNFAFGQSGAGNNWAKGHYTEGAELVDSVLDIVRKEAEGCDCLQGFQLTHSLGGGTGSGMGTLLISKIREEYPDRIMNTFSIVPSPKVSDTVVEPYNATLSVHQLIENTDETYCIDNEALYDICFRTLKLTTPTYSDLNHLVSAAMSGVTTCLRFPGQLNADLRKLAVNMVPFPRLHFFMTGFAPLTSRGAQQYRALTVPELTQQMFDAKNMMAACDPRHGRYLTVAAIFRGRMSMKEVDEQMMNVQTKNSSYFVEWIPNNVKTAVCDIPPRGLKMSSTFVGNSTAIQEIFKRIAEQFTAMFRRKAFLHWYTGEGMDEMEFTEAESNMNDLVSEYQQYQEATADDEGEMDEEEEGGED</sequence>
<keyword evidence="6" id="KW-0479">Metal-binding</keyword>
<evidence type="ECO:0000256" key="11">
    <source>
        <dbReference type="ARBA" id="ARBA00034296"/>
    </source>
</evidence>
<keyword evidence="8" id="KW-0460">Magnesium</keyword>
<comment type="subcellular location">
    <subcellularLocation>
        <location evidence="2">Cytoplasm</location>
        <location evidence="2">Cytoskeleton</location>
    </subcellularLocation>
</comment>
<evidence type="ECO:0000256" key="5">
    <source>
        <dbReference type="ARBA" id="ARBA00022701"/>
    </source>
</evidence>
<evidence type="ECO:0000256" key="3">
    <source>
        <dbReference type="ARBA" id="ARBA00009636"/>
    </source>
</evidence>
<reference evidence="15" key="2">
    <citation type="submission" date="2020-05" db="UniProtKB">
        <authorList>
            <consortium name="EnsemblMetazoa"/>
        </authorList>
    </citation>
    <scope>IDENTIFICATION</scope>
    <source>
        <strain evidence="15">CM1001059</strain>
    </source>
</reference>
<dbReference type="FunFam" id="1.10.287.600:FF:000006">
    <property type="entry name" value="Tubulin beta chain"/>
    <property type="match status" value="1"/>
</dbReference>
<feature type="domain" description="Tubulin/FtsZ 2-layer sandwich" evidence="14">
    <location>
        <begin position="995"/>
        <end position="1132"/>
    </location>
</feature>
<evidence type="ECO:0000313" key="15">
    <source>
        <dbReference type="EnsemblMetazoa" id="AMEC015947-PA"/>
    </source>
</evidence>
<dbReference type="SMART" id="SM00865">
    <property type="entry name" value="Tubulin_C"/>
    <property type="match status" value="1"/>
</dbReference>
<dbReference type="InterPro" id="IPR018316">
    <property type="entry name" value="Tubulin/FtsZ_2-layer-sand-dom"/>
</dbReference>
<evidence type="ECO:0000313" key="16">
    <source>
        <dbReference type="Proteomes" id="UP000075902"/>
    </source>
</evidence>
<dbReference type="InterPro" id="IPR017975">
    <property type="entry name" value="Tubulin_CS"/>
</dbReference>
<dbReference type="SUPFAM" id="SSF55307">
    <property type="entry name" value="Tubulin C-terminal domain-like"/>
    <property type="match status" value="1"/>
</dbReference>
<dbReference type="InterPro" id="IPR003008">
    <property type="entry name" value="Tubulin_FtsZ_GTPase"/>
</dbReference>
<dbReference type="PRINTS" id="PR01161">
    <property type="entry name" value="TUBULIN"/>
</dbReference>
<evidence type="ECO:0000256" key="9">
    <source>
        <dbReference type="ARBA" id="ARBA00023134"/>
    </source>
</evidence>
<keyword evidence="16" id="KW-1185">Reference proteome</keyword>
<evidence type="ECO:0000256" key="6">
    <source>
        <dbReference type="ARBA" id="ARBA00022723"/>
    </source>
</evidence>
<dbReference type="InterPro" id="IPR016024">
    <property type="entry name" value="ARM-type_fold"/>
</dbReference>
<evidence type="ECO:0000256" key="12">
    <source>
        <dbReference type="SAM" id="MobiDB-lite"/>
    </source>
</evidence>
<keyword evidence="5" id="KW-0493">Microtubule</keyword>
<dbReference type="PANTHER" id="PTHR11588">
    <property type="entry name" value="TUBULIN"/>
    <property type="match status" value="1"/>
</dbReference>
<evidence type="ECO:0000256" key="8">
    <source>
        <dbReference type="ARBA" id="ARBA00022842"/>
    </source>
</evidence>
<dbReference type="Gene3D" id="3.40.50.1440">
    <property type="entry name" value="Tubulin/FtsZ, GTPase domain"/>
    <property type="match status" value="1"/>
</dbReference>
<dbReference type="GO" id="GO:0046872">
    <property type="term" value="F:metal ion binding"/>
    <property type="evidence" value="ECO:0007669"/>
    <property type="project" value="UniProtKB-KW"/>
</dbReference>
<dbReference type="GO" id="GO:0005525">
    <property type="term" value="F:GTP binding"/>
    <property type="evidence" value="ECO:0007669"/>
    <property type="project" value="UniProtKB-KW"/>
</dbReference>
<evidence type="ECO:0000256" key="7">
    <source>
        <dbReference type="ARBA" id="ARBA00022741"/>
    </source>
</evidence>
<evidence type="ECO:0000259" key="14">
    <source>
        <dbReference type="SMART" id="SM00865"/>
    </source>
</evidence>
<dbReference type="FunFam" id="3.40.50.1440:FF:000003">
    <property type="entry name" value="Tubulin beta chain"/>
    <property type="match status" value="1"/>
</dbReference>
<dbReference type="InterPro" id="IPR023123">
    <property type="entry name" value="Tubulin_C"/>
</dbReference>
<dbReference type="Gene3D" id="1.10.287.600">
    <property type="entry name" value="Helix hairpin bin"/>
    <property type="match status" value="1"/>
</dbReference>
<dbReference type="CDD" id="cd02187">
    <property type="entry name" value="beta_tubulin"/>
    <property type="match status" value="1"/>
</dbReference>